<evidence type="ECO:0000256" key="1">
    <source>
        <dbReference type="SAM" id="Phobius"/>
    </source>
</evidence>
<dbReference type="Pfam" id="PF14501">
    <property type="entry name" value="HATPase_c_5"/>
    <property type="match status" value="1"/>
</dbReference>
<dbReference type="PANTHER" id="PTHR40448">
    <property type="entry name" value="TWO-COMPONENT SENSOR HISTIDINE KINASE"/>
    <property type="match status" value="1"/>
</dbReference>
<keyword evidence="1" id="KW-1133">Transmembrane helix</keyword>
<feature type="transmembrane region" description="Helical" evidence="1">
    <location>
        <begin position="122"/>
        <end position="143"/>
    </location>
</feature>
<comment type="caution">
    <text evidence="3">The sequence shown here is derived from an EMBL/GenBank/DDBJ whole genome shotgun (WGS) entry which is preliminary data.</text>
</comment>
<evidence type="ECO:0000313" key="4">
    <source>
        <dbReference type="Proteomes" id="UP000652477"/>
    </source>
</evidence>
<feature type="transmembrane region" description="Helical" evidence="1">
    <location>
        <begin position="155"/>
        <end position="177"/>
    </location>
</feature>
<dbReference type="EMBL" id="JACOPF010000001">
    <property type="protein sequence ID" value="MBC5687426.1"/>
    <property type="molecule type" value="Genomic_DNA"/>
</dbReference>
<keyword evidence="1" id="KW-0812">Transmembrane</keyword>
<dbReference type="SUPFAM" id="SSF55874">
    <property type="entry name" value="ATPase domain of HSP90 chaperone/DNA topoisomerase II/histidine kinase"/>
    <property type="match status" value="1"/>
</dbReference>
<dbReference type="PANTHER" id="PTHR40448:SF1">
    <property type="entry name" value="TWO-COMPONENT SENSOR HISTIDINE KINASE"/>
    <property type="match status" value="1"/>
</dbReference>
<reference evidence="3" key="1">
    <citation type="submission" date="2020-08" db="EMBL/GenBank/DDBJ databases">
        <title>Genome public.</title>
        <authorList>
            <person name="Liu C."/>
            <person name="Sun Q."/>
        </authorList>
    </citation>
    <scope>NUCLEOTIDE SEQUENCE</scope>
    <source>
        <strain evidence="3">NSJ-55</strain>
    </source>
</reference>
<accession>A0A923LFZ4</accession>
<keyword evidence="4" id="KW-1185">Reference proteome</keyword>
<dbReference type="RefSeq" id="WP_186874120.1">
    <property type="nucleotide sequence ID" value="NZ_JACOPF010000001.1"/>
</dbReference>
<evidence type="ECO:0000313" key="3">
    <source>
        <dbReference type="EMBL" id="MBC5687426.1"/>
    </source>
</evidence>
<feature type="transmembrane region" description="Helical" evidence="1">
    <location>
        <begin position="189"/>
        <end position="210"/>
    </location>
</feature>
<feature type="domain" description="Sensor histidine kinase NatK-like C-terminal" evidence="2">
    <location>
        <begin position="331"/>
        <end position="419"/>
    </location>
</feature>
<dbReference type="AlphaFoldDB" id="A0A923LFZ4"/>
<feature type="transmembrane region" description="Helical" evidence="1">
    <location>
        <begin position="44"/>
        <end position="64"/>
    </location>
</feature>
<protein>
    <submittedName>
        <fullName evidence="3">GHKL domain-containing protein</fullName>
    </submittedName>
</protein>
<feature type="transmembrane region" description="Helical" evidence="1">
    <location>
        <begin position="70"/>
        <end position="86"/>
    </location>
</feature>
<dbReference type="GO" id="GO:0042802">
    <property type="term" value="F:identical protein binding"/>
    <property type="evidence" value="ECO:0007669"/>
    <property type="project" value="TreeGrafter"/>
</dbReference>
<gene>
    <name evidence="3" type="ORF">H8S37_00555</name>
</gene>
<dbReference type="InterPro" id="IPR036890">
    <property type="entry name" value="HATPase_C_sf"/>
</dbReference>
<feature type="transmembrane region" description="Helical" evidence="1">
    <location>
        <begin position="93"/>
        <end position="110"/>
    </location>
</feature>
<evidence type="ECO:0000259" key="2">
    <source>
        <dbReference type="Pfam" id="PF14501"/>
    </source>
</evidence>
<sequence>MNRILITYPLYDFFTDIFLCTVEGCILIELMNRLYGKIQKYRKTAYTLFALAVLSMLVFTHWIFPSYGCTYLVVPASFLLLPFYPGSRRKKALFSFCLATVNLLYLLALNDITNVLPKLSLALFYLLLYHIGLWALLFLCLKLCRQISTDIPLRLLLLLFAIPLCTLVASPILLIFLSSAIDTDRTLSSLLHFVLQLLFLSINLLTFELYRRFSLFTVKETEYALLSSQTRLQEQHYRELEENFKEISSIRHDMKNHFRTAALLYENNQKEELLQYVSDITGKLEETEVLIHTGNSHLDSILNLKLKELKRAGITCVSELAVPSGLILPFSDMVVIFGNLLDNAKAALLSESGADKRLTFSILYQSTSLFIHIENPAPSLTEVPPLGTGLKNVSRTVQKYNGTIEISLHNGNYIANLLLYGVESNKNP</sequence>
<proteinExistence type="predicted"/>
<keyword evidence="1" id="KW-0472">Membrane</keyword>
<dbReference type="InterPro" id="IPR032834">
    <property type="entry name" value="NatK-like_C"/>
</dbReference>
<name>A0A923LFZ4_9FIRM</name>
<organism evidence="3 4">
    <name type="scientific">Mediterraneibacter hominis</name>
    <dbReference type="NCBI Taxonomy" id="2763054"/>
    <lineage>
        <taxon>Bacteria</taxon>
        <taxon>Bacillati</taxon>
        <taxon>Bacillota</taxon>
        <taxon>Clostridia</taxon>
        <taxon>Lachnospirales</taxon>
        <taxon>Lachnospiraceae</taxon>
        <taxon>Mediterraneibacter</taxon>
    </lineage>
</organism>
<feature type="transmembrane region" description="Helical" evidence="1">
    <location>
        <begin position="13"/>
        <end position="32"/>
    </location>
</feature>
<dbReference type="Proteomes" id="UP000652477">
    <property type="component" value="Unassembled WGS sequence"/>
</dbReference>